<comment type="similarity">
    <text evidence="2">Belongs to the autoinducer-2 exporter (AI-2E) (TC 2.A.86) family.</text>
</comment>
<reference evidence="7" key="1">
    <citation type="journal article" date="2014" name="Int. J. Syst. Evol. Microbiol.">
        <title>Complete genome sequence of Corynebacterium casei LMG S-19264T (=DSM 44701T), isolated from a smear-ripened cheese.</title>
        <authorList>
            <consortium name="US DOE Joint Genome Institute (JGI-PGF)"/>
            <person name="Walter F."/>
            <person name="Albersmeier A."/>
            <person name="Kalinowski J."/>
            <person name="Ruckert C."/>
        </authorList>
    </citation>
    <scope>NUCLEOTIDE SEQUENCE</scope>
    <source>
        <strain evidence="7">CGMCC 1.15760</strain>
    </source>
</reference>
<dbReference type="EMBL" id="BMJT01000002">
    <property type="protein sequence ID" value="GGG16023.1"/>
    <property type="molecule type" value="Genomic_DNA"/>
</dbReference>
<accession>A0A917G098</accession>
<comment type="subcellular location">
    <subcellularLocation>
        <location evidence="1">Membrane</location>
        <topology evidence="1">Multi-pass membrane protein</topology>
    </subcellularLocation>
</comment>
<dbReference type="GO" id="GO:0016020">
    <property type="term" value="C:membrane"/>
    <property type="evidence" value="ECO:0007669"/>
    <property type="project" value="UniProtKB-SubCell"/>
</dbReference>
<evidence type="ECO:0000256" key="1">
    <source>
        <dbReference type="ARBA" id="ARBA00004141"/>
    </source>
</evidence>
<keyword evidence="3 6" id="KW-0812">Transmembrane</keyword>
<feature type="transmembrane region" description="Helical" evidence="6">
    <location>
        <begin position="226"/>
        <end position="247"/>
    </location>
</feature>
<dbReference type="PANTHER" id="PTHR21716:SF68">
    <property type="entry name" value="TRANSPORT PROTEIN YTVI-RELATED"/>
    <property type="match status" value="1"/>
</dbReference>
<evidence type="ECO:0000256" key="4">
    <source>
        <dbReference type="ARBA" id="ARBA00022989"/>
    </source>
</evidence>
<proteinExistence type="inferred from homology"/>
<feature type="transmembrane region" description="Helical" evidence="6">
    <location>
        <begin position="37"/>
        <end position="58"/>
    </location>
</feature>
<dbReference type="Pfam" id="PF01594">
    <property type="entry name" value="AI-2E_transport"/>
    <property type="match status" value="1"/>
</dbReference>
<feature type="transmembrane region" description="Helical" evidence="6">
    <location>
        <begin position="253"/>
        <end position="282"/>
    </location>
</feature>
<keyword evidence="4 6" id="KW-1133">Transmembrane helix</keyword>
<evidence type="ECO:0000256" key="2">
    <source>
        <dbReference type="ARBA" id="ARBA00009773"/>
    </source>
</evidence>
<evidence type="ECO:0000256" key="6">
    <source>
        <dbReference type="SAM" id="Phobius"/>
    </source>
</evidence>
<dbReference type="NCBIfam" id="TIGR02872">
    <property type="entry name" value="spore_ytvI"/>
    <property type="match status" value="1"/>
</dbReference>
<evidence type="ECO:0000256" key="3">
    <source>
        <dbReference type="ARBA" id="ARBA00022692"/>
    </source>
</evidence>
<reference evidence="7" key="2">
    <citation type="submission" date="2020-09" db="EMBL/GenBank/DDBJ databases">
        <authorList>
            <person name="Sun Q."/>
            <person name="Zhou Y."/>
        </authorList>
    </citation>
    <scope>NUCLEOTIDE SEQUENCE</scope>
    <source>
        <strain evidence="7">CGMCC 1.15760</strain>
    </source>
</reference>
<feature type="transmembrane region" description="Helical" evidence="6">
    <location>
        <begin position="169"/>
        <end position="192"/>
    </location>
</feature>
<keyword evidence="5 6" id="KW-0472">Membrane</keyword>
<dbReference type="InterPro" id="IPR002549">
    <property type="entry name" value="AI-2E-like"/>
</dbReference>
<comment type="caution">
    <text evidence="7">The sequence shown here is derived from an EMBL/GenBank/DDBJ whole genome shotgun (WGS) entry which is preliminary data.</text>
</comment>
<evidence type="ECO:0000313" key="7">
    <source>
        <dbReference type="EMBL" id="GGG16023.1"/>
    </source>
</evidence>
<dbReference type="Proteomes" id="UP000616608">
    <property type="component" value="Unassembled WGS sequence"/>
</dbReference>
<organism evidence="7 8">
    <name type="scientific">Lysinibacillus alkalisoli</name>
    <dbReference type="NCBI Taxonomy" id="1911548"/>
    <lineage>
        <taxon>Bacteria</taxon>
        <taxon>Bacillati</taxon>
        <taxon>Bacillota</taxon>
        <taxon>Bacilli</taxon>
        <taxon>Bacillales</taxon>
        <taxon>Bacillaceae</taxon>
        <taxon>Lysinibacillus</taxon>
    </lineage>
</organism>
<feature type="transmembrane region" description="Helical" evidence="6">
    <location>
        <begin position="12"/>
        <end position="31"/>
    </location>
</feature>
<gene>
    <name evidence="7" type="ORF">GCM10007425_07940</name>
</gene>
<evidence type="ECO:0000256" key="5">
    <source>
        <dbReference type="ARBA" id="ARBA00023136"/>
    </source>
</evidence>
<keyword evidence="8" id="KW-1185">Reference proteome</keyword>
<dbReference type="GO" id="GO:0055085">
    <property type="term" value="P:transmembrane transport"/>
    <property type="evidence" value="ECO:0007669"/>
    <property type="project" value="TreeGrafter"/>
</dbReference>
<dbReference type="PANTHER" id="PTHR21716">
    <property type="entry name" value="TRANSMEMBRANE PROTEIN"/>
    <property type="match status" value="1"/>
</dbReference>
<dbReference type="RefSeq" id="WP_188613720.1">
    <property type="nucleotide sequence ID" value="NZ_BMJT01000002.1"/>
</dbReference>
<name>A0A917G098_9BACI</name>
<dbReference type="InterPro" id="IPR014227">
    <property type="entry name" value="YtvI-like"/>
</dbReference>
<feature type="transmembrane region" description="Helical" evidence="6">
    <location>
        <begin position="70"/>
        <end position="98"/>
    </location>
</feature>
<evidence type="ECO:0000313" key="8">
    <source>
        <dbReference type="Proteomes" id="UP000616608"/>
    </source>
</evidence>
<sequence length="362" mass="40631">MENQQMVEIKRARIIQIVYIAIVVGLGILFLKYVFPVIAPFIIAFVIAAMCMPIVRFLARKTRIKSRQLWGLVVIFSLYATIGTLLTLLLIQIVNWLIQFVTNLPQLYFEKILPALEKIKQFSADSIERISPENAEQYHVVLNDTMKFITSKAIDLSGDLASALTSFSLALPSFLLMVFFALLASIFITWDYENIIGFMKRQMSDKTEQRVIAIIKTFTRTIRDYVAAYALIACITAIELSIGFLIIGLPNAILVALGIAVFDMIPIFGTGGIMMPWIAIAFLNGNTTLGIQLLVIYSIVSIVRNVIEPKIVGKKLGLNTVVALFVMFIGLQLFGILGMIFAPILTVMVINFKESENMNWWK</sequence>
<protein>
    <submittedName>
        <fullName evidence="7">Sporulation integral membrane protein YtvI</fullName>
    </submittedName>
</protein>
<feature type="transmembrane region" description="Helical" evidence="6">
    <location>
        <begin position="289"/>
        <end position="307"/>
    </location>
</feature>
<dbReference type="AlphaFoldDB" id="A0A917G098"/>
<feature type="transmembrane region" description="Helical" evidence="6">
    <location>
        <begin position="322"/>
        <end position="352"/>
    </location>
</feature>